<name>A0A0G4PWP9_PENC3</name>
<evidence type="ECO:0000256" key="1">
    <source>
        <dbReference type="SAM" id="SignalP"/>
    </source>
</evidence>
<feature type="signal peptide" evidence="1">
    <location>
        <begin position="1"/>
        <end position="17"/>
    </location>
</feature>
<gene>
    <name evidence="2" type="ORF">PCAMFM013_S062g000031</name>
</gene>
<protein>
    <submittedName>
        <fullName evidence="2">Str. FM013</fullName>
    </submittedName>
</protein>
<dbReference type="AlphaFoldDB" id="A0A0G4PWP9"/>
<evidence type="ECO:0000313" key="3">
    <source>
        <dbReference type="Proteomes" id="UP000053732"/>
    </source>
</evidence>
<proteinExistence type="predicted"/>
<reference evidence="2 3" key="1">
    <citation type="journal article" date="2014" name="Nat. Commun.">
        <title>Multiple recent horizontal transfers of a large genomic region in cheese making fungi.</title>
        <authorList>
            <person name="Cheeseman K."/>
            <person name="Ropars J."/>
            <person name="Renault P."/>
            <person name="Dupont J."/>
            <person name="Gouzy J."/>
            <person name="Branca A."/>
            <person name="Abraham A.L."/>
            <person name="Ceppi M."/>
            <person name="Conseiller E."/>
            <person name="Debuchy R."/>
            <person name="Malagnac F."/>
            <person name="Goarin A."/>
            <person name="Silar P."/>
            <person name="Lacoste S."/>
            <person name="Sallet E."/>
            <person name="Bensimon A."/>
            <person name="Giraud T."/>
            <person name="Brygoo Y."/>
        </authorList>
    </citation>
    <scope>NUCLEOTIDE SEQUENCE [LARGE SCALE GENOMIC DNA]</scope>
    <source>
        <strain evidence="3">FM 013</strain>
    </source>
</reference>
<accession>A0A0G4PWP9</accession>
<dbReference type="EMBL" id="HG793195">
    <property type="protein sequence ID" value="CRL30892.1"/>
    <property type="molecule type" value="Genomic_DNA"/>
</dbReference>
<sequence>MKLSILAIAFSIAAVSAHNCQVGLRYCAYNLIGKGDYHSQVNDAMAKYYGTSSTNLKYQNPDYALYLCNGADDIKMVKDCNNYCSNGGDDKSDYCDN</sequence>
<organism evidence="2 3">
    <name type="scientific">Penicillium camemberti (strain FM 013)</name>
    <dbReference type="NCBI Taxonomy" id="1429867"/>
    <lineage>
        <taxon>Eukaryota</taxon>
        <taxon>Fungi</taxon>
        <taxon>Dikarya</taxon>
        <taxon>Ascomycota</taxon>
        <taxon>Pezizomycotina</taxon>
        <taxon>Eurotiomycetes</taxon>
        <taxon>Eurotiomycetidae</taxon>
        <taxon>Eurotiales</taxon>
        <taxon>Aspergillaceae</taxon>
        <taxon>Penicillium</taxon>
    </lineage>
</organism>
<dbReference type="Proteomes" id="UP000053732">
    <property type="component" value="Unassembled WGS sequence"/>
</dbReference>
<evidence type="ECO:0000313" key="2">
    <source>
        <dbReference type="EMBL" id="CRL30892.1"/>
    </source>
</evidence>
<keyword evidence="1" id="KW-0732">Signal</keyword>
<feature type="chain" id="PRO_5005195810" evidence="1">
    <location>
        <begin position="18"/>
        <end position="97"/>
    </location>
</feature>
<keyword evidence="3" id="KW-1185">Reference proteome</keyword>